<evidence type="ECO:0000256" key="6">
    <source>
        <dbReference type="HAMAP-Rule" id="MF_00198"/>
    </source>
</evidence>
<dbReference type="Pfam" id="PF17284">
    <property type="entry name" value="Spermine_synt_N"/>
    <property type="match status" value="1"/>
</dbReference>
<dbReference type="InterPro" id="IPR035246">
    <property type="entry name" value="Spermidine_synt_N"/>
</dbReference>
<feature type="active site" description="Proton acceptor" evidence="6 7">
    <location>
        <position position="158"/>
    </location>
</feature>
<dbReference type="GO" id="GO:0008295">
    <property type="term" value="P:spermidine biosynthetic process"/>
    <property type="evidence" value="ECO:0007669"/>
    <property type="project" value="UniProtKB-UniRule"/>
</dbReference>
<keyword evidence="5 6" id="KW-0620">Polyamine biosynthesis</keyword>
<dbReference type="NCBIfam" id="TIGR00417">
    <property type="entry name" value="speE"/>
    <property type="match status" value="1"/>
</dbReference>
<comment type="function">
    <text evidence="6">Catalyzes the irreversible transfer of a propylamine group from the amino donor S-adenosylmethioninamine (decarboxy-AdoMet) to putrescine (1,4-diaminobutane) to yield spermidine.</text>
</comment>
<evidence type="ECO:0000256" key="4">
    <source>
        <dbReference type="ARBA" id="ARBA00023066"/>
    </source>
</evidence>
<evidence type="ECO:0000256" key="8">
    <source>
        <dbReference type="RuleBase" id="RU003836"/>
    </source>
</evidence>
<dbReference type="InterPro" id="IPR030374">
    <property type="entry name" value="PABS"/>
</dbReference>
<comment type="subunit">
    <text evidence="6">Homodimer or homotetramer.</text>
</comment>
<evidence type="ECO:0000256" key="3">
    <source>
        <dbReference type="ARBA" id="ARBA00022679"/>
    </source>
</evidence>
<feature type="binding site" evidence="6">
    <location>
        <position position="65"/>
    </location>
    <ligand>
        <name>spermidine</name>
        <dbReference type="ChEBI" id="CHEBI:57834"/>
    </ligand>
</feature>
<dbReference type="PANTHER" id="PTHR11558:SF11">
    <property type="entry name" value="SPERMIDINE SYNTHASE"/>
    <property type="match status" value="1"/>
</dbReference>
<feature type="binding site" evidence="6">
    <location>
        <position position="89"/>
    </location>
    <ligand>
        <name>spermidine</name>
        <dbReference type="ChEBI" id="CHEBI:57834"/>
    </ligand>
</feature>
<comment type="pathway">
    <text evidence="6">Amine and polyamine biosynthesis; spermidine biosynthesis; spermidine from putrescine: step 1/1.</text>
</comment>
<keyword evidence="3 6" id="KW-0808">Transferase</keyword>
<comment type="similarity">
    <text evidence="1 6 8">Belongs to the spermidine/spermine synthase family.</text>
</comment>
<evidence type="ECO:0000256" key="5">
    <source>
        <dbReference type="ARBA" id="ARBA00023115"/>
    </source>
</evidence>
<dbReference type="Gene3D" id="2.30.140.10">
    <property type="entry name" value="Spermidine synthase, tetramerisation domain"/>
    <property type="match status" value="1"/>
</dbReference>
<dbReference type="InterPro" id="IPR029063">
    <property type="entry name" value="SAM-dependent_MTases_sf"/>
</dbReference>
<dbReference type="NCBIfam" id="NF002010">
    <property type="entry name" value="PRK00811.1"/>
    <property type="match status" value="1"/>
</dbReference>
<keyword evidence="12" id="KW-1185">Reference proteome</keyword>
<keyword evidence="2" id="KW-0963">Cytoplasm</keyword>
<feature type="binding site" evidence="6">
    <location>
        <position position="109"/>
    </location>
    <ligand>
        <name>S-methyl-5'-thioadenosine</name>
        <dbReference type="ChEBI" id="CHEBI:17509"/>
    </ligand>
</feature>
<keyword evidence="4 6" id="KW-0745">Spermidine biosynthesis</keyword>
<evidence type="ECO:0000256" key="9">
    <source>
        <dbReference type="RuleBase" id="RU003837"/>
    </source>
</evidence>
<gene>
    <name evidence="6" type="primary">speE</name>
    <name evidence="11" type="ORF">ELD05_06905</name>
</gene>
<dbReference type="PROSITE" id="PS01330">
    <property type="entry name" value="PABS_1"/>
    <property type="match status" value="1"/>
</dbReference>
<dbReference type="PANTHER" id="PTHR11558">
    <property type="entry name" value="SPERMIDINE/SPERMINE SYNTHASE"/>
    <property type="match status" value="1"/>
</dbReference>
<feature type="domain" description="PABS" evidence="10">
    <location>
        <begin position="5"/>
        <end position="238"/>
    </location>
</feature>
<dbReference type="Proteomes" id="UP000282930">
    <property type="component" value="Chromosome"/>
</dbReference>
<reference evidence="11 12" key="1">
    <citation type="submission" date="2018-12" db="EMBL/GenBank/DDBJ databases">
        <title>Genome sequence from the cellulolytic species, Caldicellulosiruptor changbaiensis.</title>
        <authorList>
            <person name="Blumer-Schuette S.E."/>
            <person name="Mendoza C."/>
        </authorList>
    </citation>
    <scope>NUCLEOTIDE SEQUENCE [LARGE SCALE GENOMIC DNA]</scope>
    <source>
        <strain evidence="11 12">CBS-Z</strain>
    </source>
</reference>
<dbReference type="EC" id="2.5.1.16" evidence="6"/>
<organism evidence="11 12">
    <name type="scientific">Caldicellulosiruptor changbaiensis</name>
    <dbReference type="NCBI Taxonomy" id="1222016"/>
    <lineage>
        <taxon>Bacteria</taxon>
        <taxon>Bacillati</taxon>
        <taxon>Bacillota</taxon>
        <taxon>Bacillota incertae sedis</taxon>
        <taxon>Caldicellulosiruptorales</taxon>
        <taxon>Caldicellulosiruptoraceae</taxon>
        <taxon>Caldicellulosiruptor</taxon>
    </lineage>
</organism>
<dbReference type="AlphaFoldDB" id="A0A3T0D5T2"/>
<dbReference type="EMBL" id="CP034791">
    <property type="protein sequence ID" value="AZT90393.1"/>
    <property type="molecule type" value="Genomic_DNA"/>
</dbReference>
<feature type="binding site" evidence="6">
    <location>
        <position position="165"/>
    </location>
    <ligand>
        <name>S-methyl-5'-thioadenosine</name>
        <dbReference type="ChEBI" id="CHEBI:17509"/>
    </ligand>
</feature>
<dbReference type="PROSITE" id="PS51006">
    <property type="entry name" value="PABS_2"/>
    <property type="match status" value="1"/>
</dbReference>
<comment type="catalytic activity">
    <reaction evidence="6 9">
        <text>S-adenosyl 3-(methylsulfanyl)propylamine + putrescine = S-methyl-5'-thioadenosine + spermidine + H(+)</text>
        <dbReference type="Rhea" id="RHEA:12721"/>
        <dbReference type="ChEBI" id="CHEBI:15378"/>
        <dbReference type="ChEBI" id="CHEBI:17509"/>
        <dbReference type="ChEBI" id="CHEBI:57443"/>
        <dbReference type="ChEBI" id="CHEBI:57834"/>
        <dbReference type="ChEBI" id="CHEBI:326268"/>
        <dbReference type="EC" id="2.5.1.16"/>
    </reaction>
</comment>
<accession>A0A3T0D5T2</accession>
<dbReference type="Gene3D" id="3.40.50.150">
    <property type="entry name" value="Vaccinia Virus protein VP39"/>
    <property type="match status" value="1"/>
</dbReference>
<name>A0A3T0D5T2_9FIRM</name>
<dbReference type="InterPro" id="IPR001045">
    <property type="entry name" value="Spermi_synthase"/>
</dbReference>
<dbReference type="Pfam" id="PF01564">
    <property type="entry name" value="Spermine_synth"/>
    <property type="match status" value="1"/>
</dbReference>
<dbReference type="CDD" id="cd02440">
    <property type="entry name" value="AdoMet_MTases"/>
    <property type="match status" value="1"/>
</dbReference>
<evidence type="ECO:0000313" key="12">
    <source>
        <dbReference type="Proteomes" id="UP000282930"/>
    </source>
</evidence>
<dbReference type="HAMAP" id="MF_00198">
    <property type="entry name" value="Spermidine_synth"/>
    <property type="match status" value="1"/>
</dbReference>
<dbReference type="InterPro" id="IPR037163">
    <property type="entry name" value="Spermidine_synt_N_sf"/>
</dbReference>
<feature type="binding site" evidence="6">
    <location>
        <begin position="158"/>
        <end position="161"/>
    </location>
    <ligand>
        <name>spermidine</name>
        <dbReference type="ChEBI" id="CHEBI:57834"/>
    </ligand>
</feature>
<dbReference type="SUPFAM" id="SSF53335">
    <property type="entry name" value="S-adenosyl-L-methionine-dependent methyltransferases"/>
    <property type="match status" value="1"/>
</dbReference>
<evidence type="ECO:0000256" key="2">
    <source>
        <dbReference type="ARBA" id="ARBA00022490"/>
    </source>
</evidence>
<feature type="binding site" evidence="6">
    <location>
        <position position="34"/>
    </location>
    <ligand>
        <name>S-methyl-5'-thioadenosine</name>
        <dbReference type="ChEBI" id="CHEBI:17509"/>
    </ligand>
</feature>
<dbReference type="GO" id="GO:0005829">
    <property type="term" value="C:cytosol"/>
    <property type="evidence" value="ECO:0007669"/>
    <property type="project" value="TreeGrafter"/>
</dbReference>
<sequence>MAEMELWFTEQQTPDLGFTCKITKTIYTAKTKYQDLAILETKQFGKMLVLDGAVQTTIVDEFCYHELIAHVPLFTHPNPKKVAVIGGGDGGVIREILKHEEVEKAYLIEIDQEVIEASKKYLPEISCALDDKRAEVIITDGIKFVSENKNMFDVIIVDSTDPVGPAVGLFESNFYQAVYECLKEDGLFVAQTESPFYDQDLIRNVFHSIKSIFPITRLYLGFIPTYPSGLWSFTMGSKKYDPLEIDVSKIKRIDTRYYNPELHKALFALPTFVQKIIE</sequence>
<dbReference type="KEGG" id="ccha:ELD05_06905"/>
<evidence type="ECO:0000256" key="1">
    <source>
        <dbReference type="ARBA" id="ARBA00007867"/>
    </source>
</evidence>
<dbReference type="FunFam" id="3.40.50.150:FF:000056">
    <property type="entry name" value="Polyamine aminopropyltransferase"/>
    <property type="match status" value="1"/>
</dbReference>
<feature type="binding site" evidence="6">
    <location>
        <begin position="140"/>
        <end position="141"/>
    </location>
    <ligand>
        <name>S-methyl-5'-thioadenosine</name>
        <dbReference type="ChEBI" id="CHEBI:17509"/>
    </ligand>
</feature>
<dbReference type="UniPathway" id="UPA00248">
    <property type="reaction ID" value="UER00314"/>
</dbReference>
<evidence type="ECO:0000313" key="11">
    <source>
        <dbReference type="EMBL" id="AZT90393.1"/>
    </source>
</evidence>
<protein>
    <recommendedName>
        <fullName evidence="6">Polyamine aminopropyltransferase</fullName>
    </recommendedName>
    <alternativeName>
        <fullName evidence="6">Putrescine aminopropyltransferase</fullName>
        <shortName evidence="6">PAPT</shortName>
    </alternativeName>
    <alternativeName>
        <fullName evidence="6">Spermidine synthase</fullName>
        <shortName evidence="6">SPDS</shortName>
        <shortName evidence="6">SPDSY</shortName>
        <ecNumber evidence="6">2.5.1.16</ecNumber>
    </alternativeName>
</protein>
<dbReference type="InterPro" id="IPR030373">
    <property type="entry name" value="PABS_CS"/>
</dbReference>
<evidence type="ECO:0000256" key="7">
    <source>
        <dbReference type="PROSITE-ProRule" id="PRU00354"/>
    </source>
</evidence>
<proteinExistence type="inferred from homology"/>
<evidence type="ECO:0000259" key="10">
    <source>
        <dbReference type="PROSITE" id="PS51006"/>
    </source>
</evidence>
<dbReference type="GO" id="GO:0004766">
    <property type="term" value="F:spermidine synthase activity"/>
    <property type="evidence" value="ECO:0007669"/>
    <property type="project" value="UniProtKB-UniRule"/>
</dbReference>